<dbReference type="FunFam" id="3.20.20.190:FF:000039">
    <property type="entry name" value="Phosphoinositide phospholipase C"/>
    <property type="match status" value="1"/>
</dbReference>
<dbReference type="GO" id="GO:0016042">
    <property type="term" value="P:lipid catabolic process"/>
    <property type="evidence" value="ECO:0007669"/>
    <property type="project" value="UniProtKB-KW"/>
</dbReference>
<dbReference type="PANTHER" id="PTHR10336:SF169">
    <property type="entry name" value="PHOSPHOINOSITIDE PHOSPHOLIPASE C"/>
    <property type="match status" value="1"/>
</dbReference>
<evidence type="ECO:0000256" key="7">
    <source>
        <dbReference type="RuleBase" id="RU361133"/>
    </source>
</evidence>
<dbReference type="SUPFAM" id="SSF51695">
    <property type="entry name" value="PLC-like phosphodiesterases"/>
    <property type="match status" value="1"/>
</dbReference>
<evidence type="ECO:0000256" key="3">
    <source>
        <dbReference type="ARBA" id="ARBA00022963"/>
    </source>
</evidence>
<comment type="function">
    <text evidence="6">The production of the second messenger molecules diacylglycerol (DAG) and inositol 1,4,5-trisphosphate (IP3) is mediated by activated phosphatidylinositol-specific phospholipase C enzymes.</text>
</comment>
<dbReference type="InterPro" id="IPR035892">
    <property type="entry name" value="C2_domain_sf"/>
</dbReference>
<evidence type="ECO:0000313" key="10">
    <source>
        <dbReference type="EMBL" id="EGO58541.1"/>
    </source>
</evidence>
<organism evidence="10 11">
    <name type="scientific">Neurospora tetrasperma (strain FGSC 2508 / ATCC MYA-4615 / P0657)</name>
    <dbReference type="NCBI Taxonomy" id="510951"/>
    <lineage>
        <taxon>Eukaryota</taxon>
        <taxon>Fungi</taxon>
        <taxon>Dikarya</taxon>
        <taxon>Ascomycota</taxon>
        <taxon>Pezizomycotina</taxon>
        <taxon>Sordariomycetes</taxon>
        <taxon>Sordariomycetidae</taxon>
        <taxon>Sordariales</taxon>
        <taxon>Sordariaceae</taxon>
        <taxon>Neurospora</taxon>
    </lineage>
</organism>
<evidence type="ECO:0000256" key="4">
    <source>
        <dbReference type="ARBA" id="ARBA00023098"/>
    </source>
</evidence>
<evidence type="ECO:0000259" key="9">
    <source>
        <dbReference type="PROSITE" id="PS50008"/>
    </source>
</evidence>
<dbReference type="InterPro" id="IPR001711">
    <property type="entry name" value="PLipase_C_Pinositol-sp_Y"/>
</dbReference>
<keyword evidence="11" id="KW-1185">Reference proteome</keyword>
<keyword evidence="5" id="KW-0807">Transducer</keyword>
<feature type="region of interest" description="Disordered" evidence="8">
    <location>
        <begin position="288"/>
        <end position="318"/>
    </location>
</feature>
<dbReference type="AlphaFoldDB" id="F8MG13"/>
<dbReference type="EC" id="3.1.4.11" evidence="7"/>
<dbReference type="HOGENOM" id="CLU_002738_3_1_1"/>
<dbReference type="GO" id="GO:0048015">
    <property type="term" value="P:phosphatidylinositol-mediated signaling"/>
    <property type="evidence" value="ECO:0007669"/>
    <property type="project" value="TreeGrafter"/>
</dbReference>
<reference evidence="11" key="1">
    <citation type="journal article" date="2011" name="Genetics">
        <title>Massive changes in genome architecture accompany the transition to self-fertility in the filamentous fungus Neurospora tetrasperma.</title>
        <authorList>
            <person name="Ellison C.E."/>
            <person name="Stajich J.E."/>
            <person name="Jacobson D.J."/>
            <person name="Natvig D.O."/>
            <person name="Lapidus A."/>
            <person name="Foster B."/>
            <person name="Aerts A."/>
            <person name="Riley R."/>
            <person name="Lindquist E.A."/>
            <person name="Grigoriev I.V."/>
            <person name="Taylor J.W."/>
        </authorList>
    </citation>
    <scope>NUCLEOTIDE SEQUENCE [LARGE SCALE GENOMIC DNA]</scope>
    <source>
        <strain evidence="11">FGSC 2508 / P0657</strain>
    </source>
</reference>
<keyword evidence="4 7" id="KW-0443">Lipid metabolism</keyword>
<dbReference type="InterPro" id="IPR017946">
    <property type="entry name" value="PLC-like_Pdiesterase_TIM-brl"/>
</dbReference>
<dbReference type="KEGG" id="nte:NEUTE1DRAFT98806"/>
<dbReference type="Pfam" id="PF00387">
    <property type="entry name" value="PI-PLC-Y"/>
    <property type="match status" value="1"/>
</dbReference>
<evidence type="ECO:0000313" key="11">
    <source>
        <dbReference type="Proteomes" id="UP000008065"/>
    </source>
</evidence>
<dbReference type="SMART" id="SM00149">
    <property type="entry name" value="PLCYc"/>
    <property type="match status" value="1"/>
</dbReference>
<dbReference type="FunFam" id="2.60.40.150:FF:000306">
    <property type="entry name" value="Phosphoinositide phospholipase C"/>
    <property type="match status" value="1"/>
</dbReference>
<protein>
    <recommendedName>
        <fullName evidence="7">Phosphoinositide phospholipase C</fullName>
        <ecNumber evidence="7">3.1.4.11</ecNumber>
    </recommendedName>
</protein>
<evidence type="ECO:0000256" key="8">
    <source>
        <dbReference type="SAM" id="MobiDB-lite"/>
    </source>
</evidence>
<dbReference type="GeneID" id="20831888"/>
<dbReference type="CDD" id="cd08598">
    <property type="entry name" value="PI-PLC1c_yeast"/>
    <property type="match status" value="1"/>
</dbReference>
<dbReference type="SMART" id="SM00148">
    <property type="entry name" value="PLCXc"/>
    <property type="match status" value="1"/>
</dbReference>
<keyword evidence="3 7" id="KW-0442">Lipid degradation</keyword>
<evidence type="ECO:0000256" key="6">
    <source>
        <dbReference type="ARBA" id="ARBA00059664"/>
    </source>
</evidence>
<gene>
    <name evidence="10" type="ORF">NEUTE1DRAFT_98806</name>
</gene>
<evidence type="ECO:0000256" key="5">
    <source>
        <dbReference type="ARBA" id="ARBA00023224"/>
    </source>
</evidence>
<dbReference type="InterPro" id="IPR001192">
    <property type="entry name" value="PI-PLC_fam"/>
</dbReference>
<comment type="catalytic activity">
    <reaction evidence="1 7">
        <text>a 1,2-diacyl-sn-glycero-3-phospho-(1D-myo-inositol-4,5-bisphosphate) + H2O = 1D-myo-inositol 1,4,5-trisphosphate + a 1,2-diacyl-sn-glycerol + H(+)</text>
        <dbReference type="Rhea" id="RHEA:33179"/>
        <dbReference type="ChEBI" id="CHEBI:15377"/>
        <dbReference type="ChEBI" id="CHEBI:15378"/>
        <dbReference type="ChEBI" id="CHEBI:17815"/>
        <dbReference type="ChEBI" id="CHEBI:58456"/>
        <dbReference type="ChEBI" id="CHEBI:203600"/>
        <dbReference type="EC" id="3.1.4.11"/>
    </reaction>
</comment>
<proteinExistence type="predicted"/>
<name>F8MG13_NEUT8</name>
<dbReference type="GO" id="GO:0004435">
    <property type="term" value="F:phosphatidylinositol-4,5-bisphosphate phospholipase C activity"/>
    <property type="evidence" value="ECO:0007669"/>
    <property type="project" value="UniProtKB-EC"/>
</dbReference>
<dbReference type="InterPro" id="IPR000909">
    <property type="entry name" value="PLipase_C_PInositol-sp_X_dom"/>
</dbReference>
<dbReference type="PROSITE" id="PS50008">
    <property type="entry name" value="PIPLC_Y_DOMAIN"/>
    <property type="match status" value="1"/>
</dbReference>
<accession>F8MG13</accession>
<evidence type="ECO:0000256" key="2">
    <source>
        <dbReference type="ARBA" id="ARBA00022801"/>
    </source>
</evidence>
<keyword evidence="2 7" id="KW-0378">Hydrolase</keyword>
<dbReference type="Pfam" id="PF00388">
    <property type="entry name" value="PI-PLC-X"/>
    <property type="match status" value="1"/>
</dbReference>
<evidence type="ECO:0000256" key="1">
    <source>
        <dbReference type="ARBA" id="ARBA00001195"/>
    </source>
</evidence>
<sequence length="632" mass="70091">MCHFSTFLSTHPLAVPRRDVLGAQTVIPSNLTLSILDGGCLGKTAHRLTLGSRRRTQPIDDEEAGDIIPFDAHAGGGHFTCKHGPQLRVSPALQSFIARNHILSSGETVADLLAKPHIAVPREVINRDYPLPEYFVSSSHNTYLCAHQLFGESSTDPYRHTLQAGSRCVEIDVWDNPDNLDEPKVTHGYTLVSNIPFREVCKIIRQVVEEEEESGGGGGAPVLISLENHCGAQGQEALVRIMKEVWGRHLLDKPVETESHIEQDQHVRLRDLGSKIVVIVEHHLINEASSDSSSDSSLEDEAEKKERKQRKQAKKDAPEAKLIIPSLAELGVYGQSVKPPDNSWFTSSDLLPSKDGPHHHLINVSESGLNALLSSGNGASIAKHNARHLMRVFPKGTRISSKNLKPLPFWGLGAQVCALNWQTFDASMQINEAMFAGTGGYVLKPSWLRSNAAMVGLAKKEFREQVARTRRRKRLRLVVAGASDVPIPSGRDTDKELKPYLTCTLLHPGVPFGEMQQTKKKTDVFRKHKLSALLIGGLTGAASKEEENSLVTDPVWDETLEWDEYEDDELVFLRMFIKSDDSFSSNPVLCVASVRLLYVEGVKGQWRFVRMLDLKGRETACTLLVKFEVDEL</sequence>
<dbReference type="Gene3D" id="2.60.40.150">
    <property type="entry name" value="C2 domain"/>
    <property type="match status" value="1"/>
</dbReference>
<feature type="domain" description="PI-PLC Y-box" evidence="9">
    <location>
        <begin position="345"/>
        <end position="449"/>
    </location>
</feature>
<dbReference type="Gene3D" id="3.20.20.190">
    <property type="entry name" value="Phosphatidylinositol (PI) phosphodiesterase"/>
    <property type="match status" value="1"/>
</dbReference>
<dbReference type="GO" id="GO:0051209">
    <property type="term" value="P:release of sequestered calcium ion into cytosol"/>
    <property type="evidence" value="ECO:0007669"/>
    <property type="project" value="TreeGrafter"/>
</dbReference>
<dbReference type="PANTHER" id="PTHR10336">
    <property type="entry name" value="PHOSPHOINOSITIDE-SPECIFIC PHOSPHOLIPASE C FAMILY PROTEIN"/>
    <property type="match status" value="1"/>
</dbReference>
<dbReference type="Proteomes" id="UP000008065">
    <property type="component" value="Unassembled WGS sequence"/>
</dbReference>
<dbReference type="EMBL" id="GL891303">
    <property type="protein sequence ID" value="EGO58541.1"/>
    <property type="molecule type" value="Genomic_DNA"/>
</dbReference>
<dbReference type="PROSITE" id="PS50007">
    <property type="entry name" value="PIPLC_X_DOMAIN"/>
    <property type="match status" value="1"/>
</dbReference>
<dbReference type="SUPFAM" id="SSF49562">
    <property type="entry name" value="C2 domain (Calcium/lipid-binding domain, CaLB)"/>
    <property type="match status" value="1"/>
</dbReference>
<dbReference type="PRINTS" id="PR00390">
    <property type="entry name" value="PHPHLIPASEC"/>
</dbReference>
<dbReference type="VEuPathDB" id="FungiDB:NEUTE1DRAFT_98806"/>
<dbReference type="RefSeq" id="XP_009848896.1">
    <property type="nucleotide sequence ID" value="XM_009850594.1"/>
</dbReference>
<dbReference type="OrthoDB" id="269822at2759"/>